<dbReference type="OrthoDB" id="26371at2759"/>
<feature type="region of interest" description="Disordered" evidence="1">
    <location>
        <begin position="35"/>
        <end position="58"/>
    </location>
</feature>
<protein>
    <recommendedName>
        <fullName evidence="2">Rab-GAP TBC domain-containing protein</fullName>
    </recommendedName>
</protein>
<keyword evidence="4" id="KW-1185">Reference proteome</keyword>
<feature type="compositionally biased region" description="Basic and acidic residues" evidence="1">
    <location>
        <begin position="48"/>
        <end position="57"/>
    </location>
</feature>
<dbReference type="FunFam" id="1.10.8.270:FF:000028">
    <property type="entry name" value="TBC domain containing protein"/>
    <property type="match status" value="1"/>
</dbReference>
<evidence type="ECO:0000259" key="2">
    <source>
        <dbReference type="PROSITE" id="PS50086"/>
    </source>
</evidence>
<dbReference type="SMART" id="SM00164">
    <property type="entry name" value="TBC"/>
    <property type="match status" value="1"/>
</dbReference>
<dbReference type="Proteomes" id="UP000541444">
    <property type="component" value="Unassembled WGS sequence"/>
</dbReference>
<evidence type="ECO:0000256" key="1">
    <source>
        <dbReference type="SAM" id="MobiDB-lite"/>
    </source>
</evidence>
<dbReference type="PANTHER" id="PTHR22957">
    <property type="entry name" value="TBC1 DOMAIN FAMILY MEMBER GTPASE-ACTIVATING PROTEIN"/>
    <property type="match status" value="1"/>
</dbReference>
<evidence type="ECO:0000313" key="4">
    <source>
        <dbReference type="Proteomes" id="UP000541444"/>
    </source>
</evidence>
<dbReference type="FunFam" id="1.10.472.80:FF:000041">
    <property type="entry name" value="TBC domain containing protein"/>
    <property type="match status" value="1"/>
</dbReference>
<dbReference type="InterPro" id="IPR000195">
    <property type="entry name" value="Rab-GAP-TBC_dom"/>
</dbReference>
<dbReference type="FunFam" id="1.10.10.750:FF:000007">
    <property type="entry name" value="TBC1 domain family member"/>
    <property type="match status" value="1"/>
</dbReference>
<dbReference type="Gene3D" id="1.10.472.80">
    <property type="entry name" value="Ypt/Rab-GAP domain of gyp1p, domain 3"/>
    <property type="match status" value="1"/>
</dbReference>
<dbReference type="SUPFAM" id="SSF47923">
    <property type="entry name" value="Ypt/Rab-GAP domain of gyp1p"/>
    <property type="match status" value="2"/>
</dbReference>
<dbReference type="Pfam" id="PF00566">
    <property type="entry name" value="RabGAP-TBC"/>
    <property type="match status" value="1"/>
</dbReference>
<comment type="caution">
    <text evidence="3">The sequence shown here is derived from an EMBL/GenBank/DDBJ whole genome shotgun (WGS) entry which is preliminary data.</text>
</comment>
<dbReference type="GO" id="GO:0005096">
    <property type="term" value="F:GTPase activator activity"/>
    <property type="evidence" value="ECO:0007669"/>
    <property type="project" value="TreeGrafter"/>
</dbReference>
<name>A0A7J7LKN4_9MAGN</name>
<evidence type="ECO:0000313" key="3">
    <source>
        <dbReference type="EMBL" id="KAF6143129.1"/>
    </source>
</evidence>
<dbReference type="EMBL" id="JACGCM010002220">
    <property type="protein sequence ID" value="KAF6143129.1"/>
    <property type="molecule type" value="Genomic_DNA"/>
</dbReference>
<sequence length="462" mass="53392">MDSKQWVEAASGKNSPVMDRLLKGRTFPGKVLLTRRTDPLGDSSIAEHSPDIERSYSENDLQPTELMDSFSEGEVQNINKGINNSAKSKLKSSVSNIETMSSDVQKTMMGARATDSARVTKFRKELSGPAVILETLRELAWSGVPPYMRPTIWRLLLGYAPTNSDRREGVLTRKRLEYLDCVAQYYDIPDTERSDDEISMLRQIAVDCPRTVPDVTFFQQVEVQKSLERVLYTWAIRHPASGYVQGINDLVTPFLVVFLSEYLEGSIENWSILDLSPEKMSNIEADCYWCLSMLLDGMQDHYTFAQPGIQQLVFKLKELVRRIDVILKFVSLSQFINNVVVFDRLEPVSRHMEEQGLEFLQFAFRWFNCLLIREIPFHLVTRLWDTYLAEGDALPEFLIYIFASFLLTWSDKLQKLDFQEMVMFLQHLPTQNWTHQELEMVLSRAYMWHTMFNSCPSHLANS</sequence>
<feature type="domain" description="Rab-GAP TBC" evidence="2">
    <location>
        <begin position="143"/>
        <end position="391"/>
    </location>
</feature>
<organism evidence="3 4">
    <name type="scientific">Kingdonia uniflora</name>
    <dbReference type="NCBI Taxonomy" id="39325"/>
    <lineage>
        <taxon>Eukaryota</taxon>
        <taxon>Viridiplantae</taxon>
        <taxon>Streptophyta</taxon>
        <taxon>Embryophyta</taxon>
        <taxon>Tracheophyta</taxon>
        <taxon>Spermatophyta</taxon>
        <taxon>Magnoliopsida</taxon>
        <taxon>Ranunculales</taxon>
        <taxon>Circaeasteraceae</taxon>
        <taxon>Kingdonia</taxon>
    </lineage>
</organism>
<reference evidence="3 4" key="1">
    <citation type="journal article" date="2020" name="IScience">
        <title>Genome Sequencing of the Endangered Kingdonia uniflora (Circaeasteraceae, Ranunculales) Reveals Potential Mechanisms of Evolutionary Specialization.</title>
        <authorList>
            <person name="Sun Y."/>
            <person name="Deng T."/>
            <person name="Zhang A."/>
            <person name="Moore M.J."/>
            <person name="Landis J.B."/>
            <person name="Lin N."/>
            <person name="Zhang H."/>
            <person name="Zhang X."/>
            <person name="Huang J."/>
            <person name="Zhang X."/>
            <person name="Sun H."/>
            <person name="Wang H."/>
        </authorList>
    </citation>
    <scope>NUCLEOTIDE SEQUENCE [LARGE SCALE GENOMIC DNA]</scope>
    <source>
        <strain evidence="3">TB1705</strain>
        <tissue evidence="3">Leaf</tissue>
    </source>
</reference>
<accession>A0A7J7LKN4</accession>
<dbReference type="PANTHER" id="PTHR22957:SF26">
    <property type="entry name" value="LD44506P"/>
    <property type="match status" value="1"/>
</dbReference>
<dbReference type="AlphaFoldDB" id="A0A7J7LKN4"/>
<dbReference type="PROSITE" id="PS50086">
    <property type="entry name" value="TBC_RABGAP"/>
    <property type="match status" value="1"/>
</dbReference>
<dbReference type="InterPro" id="IPR035969">
    <property type="entry name" value="Rab-GAP_TBC_sf"/>
</dbReference>
<dbReference type="Gene3D" id="1.10.8.270">
    <property type="entry name" value="putative rabgap domain of human tbc1 domain family member 14 like domains"/>
    <property type="match status" value="1"/>
</dbReference>
<gene>
    <name evidence="3" type="ORF">GIB67_011088</name>
</gene>
<proteinExistence type="predicted"/>